<protein>
    <submittedName>
        <fullName evidence="7">Transposase</fullName>
    </submittedName>
</protein>
<gene>
    <name evidence="7" type="ORF">C1704_04305</name>
</gene>
<evidence type="ECO:0000256" key="5">
    <source>
        <dbReference type="ARBA" id="ARBA00023136"/>
    </source>
</evidence>
<dbReference type="Proteomes" id="UP000238605">
    <property type="component" value="Unassembled WGS sequence"/>
</dbReference>
<feature type="transmembrane region" description="Helical" evidence="6">
    <location>
        <begin position="199"/>
        <end position="221"/>
    </location>
</feature>
<accession>A0A2S5SXA5</accession>
<keyword evidence="3 6" id="KW-0812">Transmembrane</keyword>
<dbReference type="InterPro" id="IPR017039">
    <property type="entry name" value="Virul_fac_BrkB"/>
</dbReference>
<dbReference type="OrthoDB" id="9808671at2"/>
<organism evidence="7 8">
    <name type="scientific">Caldimonas caldifontis</name>
    <dbReference type="NCBI Taxonomy" id="1452508"/>
    <lineage>
        <taxon>Bacteria</taxon>
        <taxon>Pseudomonadati</taxon>
        <taxon>Pseudomonadota</taxon>
        <taxon>Betaproteobacteria</taxon>
        <taxon>Burkholderiales</taxon>
        <taxon>Sphaerotilaceae</taxon>
        <taxon>Caldimonas</taxon>
    </lineage>
</organism>
<comment type="subcellular location">
    <subcellularLocation>
        <location evidence="1">Cell membrane</location>
        <topology evidence="1">Multi-pass membrane protein</topology>
    </subcellularLocation>
</comment>
<dbReference type="Pfam" id="PF03631">
    <property type="entry name" value="Virul_fac_BrkB"/>
    <property type="match status" value="1"/>
</dbReference>
<feature type="transmembrane region" description="Helical" evidence="6">
    <location>
        <begin position="167"/>
        <end position="187"/>
    </location>
</feature>
<dbReference type="PANTHER" id="PTHR30213:SF0">
    <property type="entry name" value="UPF0761 MEMBRANE PROTEIN YIHY"/>
    <property type="match status" value="1"/>
</dbReference>
<evidence type="ECO:0000256" key="6">
    <source>
        <dbReference type="SAM" id="Phobius"/>
    </source>
</evidence>
<feature type="transmembrane region" description="Helical" evidence="6">
    <location>
        <begin position="87"/>
        <end position="106"/>
    </location>
</feature>
<comment type="caution">
    <text evidence="7">The sequence shown here is derived from an EMBL/GenBank/DDBJ whole genome shotgun (WGS) entry which is preliminary data.</text>
</comment>
<dbReference type="GO" id="GO:0005886">
    <property type="term" value="C:plasma membrane"/>
    <property type="evidence" value="ECO:0007669"/>
    <property type="project" value="UniProtKB-SubCell"/>
</dbReference>
<keyword evidence="2" id="KW-1003">Cell membrane</keyword>
<dbReference type="EMBL" id="PSNX01000003">
    <property type="protein sequence ID" value="PPE67390.1"/>
    <property type="molecule type" value="Genomic_DNA"/>
</dbReference>
<keyword evidence="5 6" id="KW-0472">Membrane</keyword>
<dbReference type="PANTHER" id="PTHR30213">
    <property type="entry name" value="INNER MEMBRANE PROTEIN YHJD"/>
    <property type="match status" value="1"/>
</dbReference>
<proteinExistence type="predicted"/>
<dbReference type="AlphaFoldDB" id="A0A2S5SXA5"/>
<keyword evidence="4 6" id="KW-1133">Transmembrane helix</keyword>
<dbReference type="NCBIfam" id="TIGR00765">
    <property type="entry name" value="yihY_not_rbn"/>
    <property type="match status" value="1"/>
</dbReference>
<evidence type="ECO:0000256" key="1">
    <source>
        <dbReference type="ARBA" id="ARBA00004651"/>
    </source>
</evidence>
<dbReference type="PIRSF" id="PIRSF035875">
    <property type="entry name" value="RNase_BN"/>
    <property type="match status" value="1"/>
</dbReference>
<keyword evidence="8" id="KW-1185">Reference proteome</keyword>
<feature type="transmembrane region" description="Helical" evidence="6">
    <location>
        <begin position="20"/>
        <end position="43"/>
    </location>
</feature>
<name>A0A2S5SXA5_9BURK</name>
<reference evidence="7 8" key="1">
    <citation type="submission" date="2018-02" db="EMBL/GenBank/DDBJ databases">
        <title>Reclassifiation of [Polyangium] brachysporum DSM 7029 as Guopingzhaonella breviflexa gen. nov., sp. nov., a member of the family Comamonadaceae.</title>
        <authorList>
            <person name="Tang B."/>
        </authorList>
    </citation>
    <scope>NUCLEOTIDE SEQUENCE [LARGE SCALE GENOMIC DNA]</scope>
    <source>
        <strain evidence="7 8">BCRC 80649</strain>
    </source>
</reference>
<evidence type="ECO:0000256" key="2">
    <source>
        <dbReference type="ARBA" id="ARBA00022475"/>
    </source>
</evidence>
<evidence type="ECO:0000313" key="7">
    <source>
        <dbReference type="EMBL" id="PPE67390.1"/>
    </source>
</evidence>
<feature type="transmembrane region" description="Helical" evidence="6">
    <location>
        <begin position="241"/>
        <end position="262"/>
    </location>
</feature>
<evidence type="ECO:0000313" key="8">
    <source>
        <dbReference type="Proteomes" id="UP000238605"/>
    </source>
</evidence>
<sequence>MLSRLRHLFRRFREARLAQVAGSLTFTTLLSLVPLLAVGFALFTHVPALRPFKRSLEELWLAHLLPPDIARSVLQHLGRFADNAHGLTWTGSAFLLVAALALMLTVENALNQIWQVRQGRPWFRRLALYLPLIAAGPLVLGASLWATSRALAASKGWLRELPPAAEFVRTLGPATLSFVALALLFYIVPHTAVRRREALLGGLLGAAGLEAGKQAFAAYVLKLPTYQTVYGSFAVVPVFLLWIYCSWVVTLAAALVAASVGVGPGGRRRA</sequence>
<dbReference type="RefSeq" id="WP_104301330.1">
    <property type="nucleotide sequence ID" value="NZ_PSNX01000003.1"/>
</dbReference>
<feature type="transmembrane region" description="Helical" evidence="6">
    <location>
        <begin position="126"/>
        <end position="147"/>
    </location>
</feature>
<evidence type="ECO:0000256" key="3">
    <source>
        <dbReference type="ARBA" id="ARBA00022692"/>
    </source>
</evidence>
<evidence type="ECO:0000256" key="4">
    <source>
        <dbReference type="ARBA" id="ARBA00022989"/>
    </source>
</evidence>